<protein>
    <submittedName>
        <fullName evidence="2">Uncharacterized protein</fullName>
    </submittedName>
</protein>
<evidence type="ECO:0000256" key="1">
    <source>
        <dbReference type="SAM" id="MobiDB-lite"/>
    </source>
</evidence>
<accession>A0A517NIQ6</accession>
<feature type="region of interest" description="Disordered" evidence="1">
    <location>
        <begin position="1"/>
        <end position="39"/>
    </location>
</feature>
<organism evidence="2 3">
    <name type="scientific">Rubripirellula lacrimiformis</name>
    <dbReference type="NCBI Taxonomy" id="1930273"/>
    <lineage>
        <taxon>Bacteria</taxon>
        <taxon>Pseudomonadati</taxon>
        <taxon>Planctomycetota</taxon>
        <taxon>Planctomycetia</taxon>
        <taxon>Pirellulales</taxon>
        <taxon>Pirellulaceae</taxon>
        <taxon>Rubripirellula</taxon>
    </lineage>
</organism>
<dbReference type="KEGG" id="rlc:K227x_54020"/>
<feature type="compositionally biased region" description="Basic and acidic residues" evidence="1">
    <location>
        <begin position="12"/>
        <end position="26"/>
    </location>
</feature>
<dbReference type="Proteomes" id="UP000318538">
    <property type="component" value="Chromosome"/>
</dbReference>
<dbReference type="EMBL" id="CP036525">
    <property type="protein sequence ID" value="QDT06978.1"/>
    <property type="molecule type" value="Genomic_DNA"/>
</dbReference>
<dbReference type="OrthoDB" id="289064at2"/>
<gene>
    <name evidence="2" type="ORF">K227x_54020</name>
</gene>
<keyword evidence="3" id="KW-1185">Reference proteome</keyword>
<dbReference type="RefSeq" id="WP_145174370.1">
    <property type="nucleotide sequence ID" value="NZ_CP036525.1"/>
</dbReference>
<reference evidence="2 3" key="1">
    <citation type="submission" date="2019-02" db="EMBL/GenBank/DDBJ databases">
        <title>Deep-cultivation of Planctomycetes and their phenomic and genomic characterization uncovers novel biology.</title>
        <authorList>
            <person name="Wiegand S."/>
            <person name="Jogler M."/>
            <person name="Boedeker C."/>
            <person name="Pinto D."/>
            <person name="Vollmers J."/>
            <person name="Rivas-Marin E."/>
            <person name="Kohn T."/>
            <person name="Peeters S.H."/>
            <person name="Heuer A."/>
            <person name="Rast P."/>
            <person name="Oberbeckmann S."/>
            <person name="Bunk B."/>
            <person name="Jeske O."/>
            <person name="Meyerdierks A."/>
            <person name="Storesund J.E."/>
            <person name="Kallscheuer N."/>
            <person name="Luecker S."/>
            <person name="Lage O.M."/>
            <person name="Pohl T."/>
            <person name="Merkel B.J."/>
            <person name="Hornburger P."/>
            <person name="Mueller R.-W."/>
            <person name="Bruemmer F."/>
            <person name="Labrenz M."/>
            <person name="Spormann A.M."/>
            <person name="Op den Camp H."/>
            <person name="Overmann J."/>
            <person name="Amann R."/>
            <person name="Jetten M.S.M."/>
            <person name="Mascher T."/>
            <person name="Medema M.H."/>
            <person name="Devos D.P."/>
            <person name="Kaster A.-K."/>
            <person name="Ovreas L."/>
            <person name="Rohde M."/>
            <person name="Galperin M.Y."/>
            <person name="Jogler C."/>
        </authorList>
    </citation>
    <scope>NUCLEOTIDE SEQUENCE [LARGE SCALE GENOMIC DNA]</scope>
    <source>
        <strain evidence="2 3">K22_7</strain>
    </source>
</reference>
<sequence>MTNLTPTKKLPRSTDRREQQDLKQQDLHGPAAASAKPSGEVAYRDKFFDDDQIDDGLTLENCEALIVCMDAGSFAIVRPDGKQNLWPTQGGWDCVRQLQPGQTVIYQGKPRLVCAVDVFR</sequence>
<proteinExistence type="predicted"/>
<name>A0A517NIQ6_9BACT</name>
<evidence type="ECO:0000313" key="2">
    <source>
        <dbReference type="EMBL" id="QDT06978.1"/>
    </source>
</evidence>
<dbReference type="AlphaFoldDB" id="A0A517NIQ6"/>
<evidence type="ECO:0000313" key="3">
    <source>
        <dbReference type="Proteomes" id="UP000318538"/>
    </source>
</evidence>